<dbReference type="EMBL" id="BKCJ010001083">
    <property type="protein sequence ID" value="GEU38695.1"/>
    <property type="molecule type" value="Genomic_DNA"/>
</dbReference>
<organism evidence="2">
    <name type="scientific">Tanacetum cinerariifolium</name>
    <name type="common">Dalmatian daisy</name>
    <name type="synonym">Chrysanthemum cinerariifolium</name>
    <dbReference type="NCBI Taxonomy" id="118510"/>
    <lineage>
        <taxon>Eukaryota</taxon>
        <taxon>Viridiplantae</taxon>
        <taxon>Streptophyta</taxon>
        <taxon>Embryophyta</taxon>
        <taxon>Tracheophyta</taxon>
        <taxon>Spermatophyta</taxon>
        <taxon>Magnoliopsida</taxon>
        <taxon>eudicotyledons</taxon>
        <taxon>Gunneridae</taxon>
        <taxon>Pentapetalae</taxon>
        <taxon>asterids</taxon>
        <taxon>campanulids</taxon>
        <taxon>Asterales</taxon>
        <taxon>Asteraceae</taxon>
        <taxon>Asteroideae</taxon>
        <taxon>Anthemideae</taxon>
        <taxon>Anthemidinae</taxon>
        <taxon>Tanacetum</taxon>
    </lineage>
</organism>
<protein>
    <submittedName>
        <fullName evidence="2">Putative RNA-directed DNA polymerase, eukaryota, reverse transcriptase zinc-binding domain protein</fullName>
    </submittedName>
</protein>
<dbReference type="AlphaFoldDB" id="A0A6L2JS85"/>
<proteinExistence type="predicted"/>
<evidence type="ECO:0000313" key="2">
    <source>
        <dbReference type="EMBL" id="GEU38695.1"/>
    </source>
</evidence>
<dbReference type="GO" id="GO:0003964">
    <property type="term" value="F:RNA-directed DNA polymerase activity"/>
    <property type="evidence" value="ECO:0007669"/>
    <property type="project" value="UniProtKB-KW"/>
</dbReference>
<name>A0A6L2JS85_TANCI</name>
<sequence length="369" mass="42354">MCCLNSTKFDILANKLSKVIDSIISPEQYAFITGRQILDGPLILSETIDWYKKRKKMMLFKVDFEKAFDFVCWRYLDYVLDKLGFGIKWRNLIKAGLASARTSILINGSPTLEFSLKRGLRQGDPLSPFLFIIVVEGFHMDLKDGLAANMFHGVKVGSSDMHLSHLFYADDVIILSEWNQNAMENIICSEDSKKLAWVKRSNILASFDKGGIGVGGLKAFNMSFLLKWRWRLSIIRMLYGFMWLRRFMVMNQVLILVVVTLMGFGQALPVNVEINAEFDAFIFDIASLEPEELVDSDTCIWSLSHDDKFSMNSVRKHIDELSLHSLSPSSMFPFFSSCGEWDIWFQSWHTSKEKKVRAYAIFVASCWTL</sequence>
<feature type="domain" description="Reverse transcriptase" evidence="1">
    <location>
        <begin position="11"/>
        <end position="183"/>
    </location>
</feature>
<dbReference type="PANTHER" id="PTHR31635">
    <property type="entry name" value="REVERSE TRANSCRIPTASE DOMAIN-CONTAINING PROTEIN-RELATED"/>
    <property type="match status" value="1"/>
</dbReference>
<reference evidence="2" key="1">
    <citation type="journal article" date="2019" name="Sci. Rep.">
        <title>Draft genome of Tanacetum cinerariifolium, the natural source of mosquito coil.</title>
        <authorList>
            <person name="Yamashiro T."/>
            <person name="Shiraishi A."/>
            <person name="Satake H."/>
            <person name="Nakayama K."/>
        </authorList>
    </citation>
    <scope>NUCLEOTIDE SEQUENCE</scope>
</reference>
<dbReference type="SUPFAM" id="SSF56672">
    <property type="entry name" value="DNA/RNA polymerases"/>
    <property type="match status" value="1"/>
</dbReference>
<evidence type="ECO:0000259" key="1">
    <source>
        <dbReference type="Pfam" id="PF00078"/>
    </source>
</evidence>
<dbReference type="PANTHER" id="PTHR31635:SF196">
    <property type="entry name" value="REVERSE TRANSCRIPTASE DOMAIN-CONTAINING PROTEIN-RELATED"/>
    <property type="match status" value="1"/>
</dbReference>
<accession>A0A6L2JS85</accession>
<dbReference type="InterPro" id="IPR043502">
    <property type="entry name" value="DNA/RNA_pol_sf"/>
</dbReference>
<keyword evidence="2" id="KW-0808">Transferase</keyword>
<dbReference type="CDD" id="cd01650">
    <property type="entry name" value="RT_nLTR_like"/>
    <property type="match status" value="1"/>
</dbReference>
<gene>
    <name evidence="2" type="ORF">Tci_010673</name>
</gene>
<dbReference type="InterPro" id="IPR000477">
    <property type="entry name" value="RT_dom"/>
</dbReference>
<dbReference type="Pfam" id="PF00078">
    <property type="entry name" value="RVT_1"/>
    <property type="match status" value="1"/>
</dbReference>
<keyword evidence="2" id="KW-0695">RNA-directed DNA polymerase</keyword>
<keyword evidence="2" id="KW-0548">Nucleotidyltransferase</keyword>
<comment type="caution">
    <text evidence="2">The sequence shown here is derived from an EMBL/GenBank/DDBJ whole genome shotgun (WGS) entry which is preliminary data.</text>
</comment>